<name>A0AAD7PU93_QUISA</name>
<evidence type="ECO:0000259" key="3">
    <source>
        <dbReference type="PROSITE" id="PS50103"/>
    </source>
</evidence>
<dbReference type="AlphaFoldDB" id="A0AAD7PU93"/>
<keyword evidence="1" id="KW-0862">Zinc</keyword>
<dbReference type="InterPro" id="IPR000571">
    <property type="entry name" value="Znf_CCCH"/>
</dbReference>
<dbReference type="GO" id="GO:0008270">
    <property type="term" value="F:zinc ion binding"/>
    <property type="evidence" value="ECO:0007669"/>
    <property type="project" value="UniProtKB-KW"/>
</dbReference>
<comment type="caution">
    <text evidence="4">The sequence shown here is derived from an EMBL/GenBank/DDBJ whole genome shotgun (WGS) entry which is preliminary data.</text>
</comment>
<keyword evidence="1" id="KW-0479">Metal-binding</keyword>
<feature type="zinc finger region" description="C3H1-type" evidence="1">
    <location>
        <begin position="8"/>
        <end position="29"/>
    </location>
</feature>
<organism evidence="4 5">
    <name type="scientific">Quillaja saponaria</name>
    <name type="common">Soap bark tree</name>
    <dbReference type="NCBI Taxonomy" id="32244"/>
    <lineage>
        <taxon>Eukaryota</taxon>
        <taxon>Viridiplantae</taxon>
        <taxon>Streptophyta</taxon>
        <taxon>Embryophyta</taxon>
        <taxon>Tracheophyta</taxon>
        <taxon>Spermatophyta</taxon>
        <taxon>Magnoliopsida</taxon>
        <taxon>eudicotyledons</taxon>
        <taxon>Gunneridae</taxon>
        <taxon>Pentapetalae</taxon>
        <taxon>rosids</taxon>
        <taxon>fabids</taxon>
        <taxon>Fabales</taxon>
        <taxon>Quillajaceae</taxon>
        <taxon>Quillaja</taxon>
    </lineage>
</organism>
<dbReference type="PROSITE" id="PS50103">
    <property type="entry name" value="ZF_C3H1"/>
    <property type="match status" value="1"/>
</dbReference>
<proteinExistence type="predicted"/>
<protein>
    <submittedName>
        <fullName evidence="4">Zf-CCCH domain-containing protein</fullName>
    </submittedName>
</protein>
<gene>
    <name evidence="4" type="ORF">O6P43_012303</name>
</gene>
<keyword evidence="5" id="KW-1185">Reference proteome</keyword>
<accession>A0AAD7PU93</accession>
<evidence type="ECO:0000313" key="5">
    <source>
        <dbReference type="Proteomes" id="UP001163823"/>
    </source>
</evidence>
<dbReference type="KEGG" id="qsa:O6P43_012303"/>
<feature type="domain" description="C3H1-type" evidence="3">
    <location>
        <begin position="8"/>
        <end position="29"/>
    </location>
</feature>
<feature type="region of interest" description="Disordered" evidence="2">
    <location>
        <begin position="196"/>
        <end position="224"/>
    </location>
</feature>
<reference evidence="4" key="1">
    <citation type="journal article" date="2023" name="Science">
        <title>Elucidation of the pathway for biosynthesis of saponin adjuvants from the soapbark tree.</title>
        <authorList>
            <person name="Reed J."/>
            <person name="Orme A."/>
            <person name="El-Demerdash A."/>
            <person name="Owen C."/>
            <person name="Martin L.B.B."/>
            <person name="Misra R.C."/>
            <person name="Kikuchi S."/>
            <person name="Rejzek M."/>
            <person name="Martin A.C."/>
            <person name="Harkess A."/>
            <person name="Leebens-Mack J."/>
            <person name="Louveau T."/>
            <person name="Stephenson M.J."/>
            <person name="Osbourn A."/>
        </authorList>
    </citation>
    <scope>NUCLEOTIDE SEQUENCE</scope>
    <source>
        <strain evidence="4">S10</strain>
    </source>
</reference>
<evidence type="ECO:0000256" key="1">
    <source>
        <dbReference type="PROSITE-ProRule" id="PRU00723"/>
    </source>
</evidence>
<dbReference type="EMBL" id="JARAOO010000005">
    <property type="protein sequence ID" value="KAJ7968158.1"/>
    <property type="molecule type" value="Genomic_DNA"/>
</dbReference>
<sequence>MDSKRGYRYKTQLCKHWKKKNCYQGSDCPLKGATETEAAMEKSKPASPAKTELAGTTLATATNGLPQDNNIKFALGKEKLFPIKFPTKFSEVLKGQSSKSNTSTGSITYGTHSCANQLNVAVKIEAAAEIEAAPKTEAVAEIEAAPKTEAETEVAMIESQPASPIKTEVAQQTLATTTMSSQIVVAQLSKTATSTGSSTYFPHQPNAASEAATIRSQPGPPTEDELAGQIYAIPIANYWSPTADNIEVVLPNWSSDEPPSREAVDAHINRVLYGPNTGKLHILRLLFQNCT</sequence>
<dbReference type="Proteomes" id="UP001163823">
    <property type="component" value="Chromosome 5"/>
</dbReference>
<evidence type="ECO:0000256" key="2">
    <source>
        <dbReference type="SAM" id="MobiDB-lite"/>
    </source>
</evidence>
<evidence type="ECO:0000313" key="4">
    <source>
        <dbReference type="EMBL" id="KAJ7968158.1"/>
    </source>
</evidence>
<keyword evidence="1" id="KW-0863">Zinc-finger</keyword>